<evidence type="ECO:0000259" key="1">
    <source>
        <dbReference type="PROSITE" id="PS50093"/>
    </source>
</evidence>
<feature type="domain" description="PKD" evidence="1">
    <location>
        <begin position="193"/>
        <end position="235"/>
    </location>
</feature>
<protein>
    <submittedName>
        <fullName evidence="2">PKD domain-containing protein</fullName>
    </submittedName>
</protein>
<gene>
    <name evidence="2" type="ORF">SAMN04489860_2579</name>
</gene>
<dbReference type="InterPro" id="IPR000601">
    <property type="entry name" value="PKD_dom"/>
</dbReference>
<dbReference type="Pfam" id="PF00801">
    <property type="entry name" value="PKD"/>
    <property type="match status" value="1"/>
</dbReference>
<keyword evidence="3" id="KW-1185">Reference proteome</keyword>
<dbReference type="SUPFAM" id="SSF49299">
    <property type="entry name" value="PKD domain"/>
    <property type="match status" value="1"/>
</dbReference>
<dbReference type="InterPro" id="IPR035986">
    <property type="entry name" value="PKD_dom_sf"/>
</dbReference>
<dbReference type="AlphaFoldDB" id="A0A1H1VPZ5"/>
<dbReference type="CDD" id="cd00146">
    <property type="entry name" value="PKD"/>
    <property type="match status" value="1"/>
</dbReference>
<dbReference type="EMBL" id="LT629776">
    <property type="protein sequence ID" value="SDS87004.1"/>
    <property type="molecule type" value="Genomic_DNA"/>
</dbReference>
<dbReference type="Proteomes" id="UP000185663">
    <property type="component" value="Chromosome I"/>
</dbReference>
<dbReference type="InterPro" id="IPR013783">
    <property type="entry name" value="Ig-like_fold"/>
</dbReference>
<dbReference type="Gene3D" id="2.60.40.10">
    <property type="entry name" value="Immunoglobulins"/>
    <property type="match status" value="1"/>
</dbReference>
<reference evidence="2 3" key="1">
    <citation type="submission" date="2016-10" db="EMBL/GenBank/DDBJ databases">
        <authorList>
            <person name="de Groot N.N."/>
        </authorList>
    </citation>
    <scope>NUCLEOTIDE SEQUENCE [LARGE SCALE GENOMIC DNA]</scope>
    <source>
        <strain evidence="2 3">DSM 22126</strain>
    </source>
</reference>
<evidence type="ECO:0000313" key="2">
    <source>
        <dbReference type="EMBL" id="SDS87004.1"/>
    </source>
</evidence>
<organism evidence="2 3">
    <name type="scientific">Paraoerskovia marina</name>
    <dbReference type="NCBI Taxonomy" id="545619"/>
    <lineage>
        <taxon>Bacteria</taxon>
        <taxon>Bacillati</taxon>
        <taxon>Actinomycetota</taxon>
        <taxon>Actinomycetes</taxon>
        <taxon>Micrococcales</taxon>
        <taxon>Cellulomonadaceae</taxon>
        <taxon>Paraoerskovia</taxon>
    </lineage>
</organism>
<accession>A0A1H1VPZ5</accession>
<evidence type="ECO:0000313" key="3">
    <source>
        <dbReference type="Proteomes" id="UP000185663"/>
    </source>
</evidence>
<sequence>MRVLVNLAVMSMALLPMVLPLWSWDGSAEEKSIAISVERSSLYRADPTSTAPATSRYHRFPVFACTNPEAQRSPEIAATCAAALTLGELPECTDDEILLDPLFVSTRDNDTAPWSTWTLASGPECIGPADLADEAARAFHEMQIQPATLTVQPPNGWTIVHFDTIVHTENPDEAAQETTTELLGTPVQIRAQPTEYTWDFGDGTTQTTTDPGKPYPDHTITHQYTALQTYTITLTTQWTGQYRITGATTWTDVPGTATTTSTSNPLDVLELTPRLVTDPLAQY</sequence>
<proteinExistence type="predicted"/>
<name>A0A1H1VPZ5_9CELL</name>
<dbReference type="STRING" id="545619.SAMN04489860_2579"/>
<dbReference type="OrthoDB" id="5192284at2"/>
<dbReference type="GO" id="GO:0005975">
    <property type="term" value="P:carbohydrate metabolic process"/>
    <property type="evidence" value="ECO:0007669"/>
    <property type="project" value="UniProtKB-ARBA"/>
</dbReference>
<dbReference type="RefSeq" id="WP_083372743.1">
    <property type="nucleotide sequence ID" value="NZ_LT629776.1"/>
</dbReference>
<dbReference type="PROSITE" id="PS50093">
    <property type="entry name" value="PKD"/>
    <property type="match status" value="1"/>
</dbReference>